<evidence type="ECO:0000256" key="1">
    <source>
        <dbReference type="ARBA" id="ARBA00005184"/>
    </source>
</evidence>
<comment type="function">
    <text evidence="8">Acts in the modification of cell walls via demethylesterification of cell wall pectin.</text>
</comment>
<dbReference type="PROSITE" id="PS00503">
    <property type="entry name" value="PECTINESTERASE_2"/>
    <property type="match status" value="1"/>
</dbReference>
<proteinExistence type="inferred from homology"/>
<evidence type="ECO:0000259" key="11">
    <source>
        <dbReference type="Pfam" id="PF01095"/>
    </source>
</evidence>
<organism evidence="12 13">
    <name type="scientific">Populus tomentosa</name>
    <name type="common">Chinese white poplar</name>
    <dbReference type="NCBI Taxonomy" id="118781"/>
    <lineage>
        <taxon>Eukaryota</taxon>
        <taxon>Viridiplantae</taxon>
        <taxon>Streptophyta</taxon>
        <taxon>Embryophyta</taxon>
        <taxon>Tracheophyta</taxon>
        <taxon>Spermatophyta</taxon>
        <taxon>Magnoliopsida</taxon>
        <taxon>eudicotyledons</taxon>
        <taxon>Gunneridae</taxon>
        <taxon>Pentapetalae</taxon>
        <taxon>rosids</taxon>
        <taxon>fabids</taxon>
        <taxon>Malpighiales</taxon>
        <taxon>Salicaceae</taxon>
        <taxon>Saliceae</taxon>
        <taxon>Populus</taxon>
    </lineage>
</organism>
<keyword evidence="4 10" id="KW-0378">Hydrolase</keyword>
<dbReference type="PANTHER" id="PTHR31321:SF98">
    <property type="entry name" value="PECTINESTERASE 67-RELATED"/>
    <property type="match status" value="1"/>
</dbReference>
<dbReference type="InterPro" id="IPR000070">
    <property type="entry name" value="Pectinesterase_cat"/>
</dbReference>
<comment type="caution">
    <text evidence="12">The sequence shown here is derived from an EMBL/GenBank/DDBJ whole genome shotgun (WGS) entry which is preliminary data.</text>
</comment>
<feature type="active site" evidence="9">
    <location>
        <position position="218"/>
    </location>
</feature>
<evidence type="ECO:0000256" key="9">
    <source>
        <dbReference type="PROSITE-ProRule" id="PRU10040"/>
    </source>
</evidence>
<accession>A0A8X7Z2R5</accession>
<evidence type="ECO:0000256" key="8">
    <source>
        <dbReference type="ARBA" id="ARBA00057335"/>
    </source>
</evidence>
<dbReference type="Proteomes" id="UP000886885">
    <property type="component" value="Chromosome 8D"/>
</dbReference>
<keyword evidence="5 10" id="KW-0063">Aspartyl esterase</keyword>
<keyword evidence="13" id="KW-1185">Reference proteome</keyword>
<feature type="chain" id="PRO_5036519125" description="Pectinesterase" evidence="10">
    <location>
        <begin position="37"/>
        <end position="364"/>
    </location>
</feature>
<dbReference type="Pfam" id="PF01095">
    <property type="entry name" value="Pectinesterase"/>
    <property type="match status" value="1"/>
</dbReference>
<dbReference type="PANTHER" id="PTHR31321">
    <property type="entry name" value="ACYL-COA THIOESTER HYDROLASE YBHC-RELATED"/>
    <property type="match status" value="1"/>
</dbReference>
<dbReference type="FunFam" id="2.160.20.10:FF:000013">
    <property type="entry name" value="Pectinesterase"/>
    <property type="match status" value="1"/>
</dbReference>
<evidence type="ECO:0000256" key="10">
    <source>
        <dbReference type="RuleBase" id="RU000589"/>
    </source>
</evidence>
<evidence type="ECO:0000313" key="12">
    <source>
        <dbReference type="EMBL" id="KAG6764063.1"/>
    </source>
</evidence>
<comment type="similarity">
    <text evidence="2">Belongs to the pectinesterase family.</text>
</comment>
<dbReference type="AlphaFoldDB" id="A0A8X7Z2R5"/>
<evidence type="ECO:0000256" key="5">
    <source>
        <dbReference type="ARBA" id="ARBA00023085"/>
    </source>
</evidence>
<feature type="domain" description="Pectinesterase catalytic" evidence="11">
    <location>
        <begin position="59"/>
        <end position="355"/>
    </location>
</feature>
<dbReference type="GO" id="GO:0030599">
    <property type="term" value="F:pectinesterase activity"/>
    <property type="evidence" value="ECO:0007669"/>
    <property type="project" value="UniProtKB-UniRule"/>
</dbReference>
<comment type="pathway">
    <text evidence="1 10">Glycan metabolism; pectin degradation; 2-dehydro-3-deoxy-D-gluconate from pectin: step 1/5.</text>
</comment>
<evidence type="ECO:0000313" key="13">
    <source>
        <dbReference type="Proteomes" id="UP000886885"/>
    </source>
</evidence>
<evidence type="ECO:0000256" key="6">
    <source>
        <dbReference type="ARBA" id="ARBA00023180"/>
    </source>
</evidence>
<comment type="catalytic activity">
    <reaction evidence="7 10">
        <text>[(1-&gt;4)-alpha-D-galacturonosyl methyl ester](n) + n H2O = [(1-&gt;4)-alpha-D-galacturonosyl](n) + n methanol + n H(+)</text>
        <dbReference type="Rhea" id="RHEA:22380"/>
        <dbReference type="Rhea" id="RHEA-COMP:14570"/>
        <dbReference type="Rhea" id="RHEA-COMP:14573"/>
        <dbReference type="ChEBI" id="CHEBI:15377"/>
        <dbReference type="ChEBI" id="CHEBI:15378"/>
        <dbReference type="ChEBI" id="CHEBI:17790"/>
        <dbReference type="ChEBI" id="CHEBI:140522"/>
        <dbReference type="ChEBI" id="CHEBI:140523"/>
        <dbReference type="EC" id="3.1.1.11"/>
    </reaction>
</comment>
<evidence type="ECO:0000256" key="3">
    <source>
        <dbReference type="ARBA" id="ARBA00013229"/>
    </source>
</evidence>
<evidence type="ECO:0000256" key="2">
    <source>
        <dbReference type="ARBA" id="ARBA00008891"/>
    </source>
</evidence>
<evidence type="ECO:0000256" key="7">
    <source>
        <dbReference type="ARBA" id="ARBA00047928"/>
    </source>
</evidence>
<dbReference type="OrthoDB" id="2019149at2759"/>
<gene>
    <name evidence="12" type="ORF">POTOM_031520</name>
</gene>
<name>A0A8X7Z2R5_POPTO</name>
<dbReference type="GO" id="GO:0045490">
    <property type="term" value="P:pectin catabolic process"/>
    <property type="evidence" value="ECO:0007669"/>
    <property type="project" value="UniProtKB-UniRule"/>
</dbReference>
<reference evidence="12" key="1">
    <citation type="journal article" date="2020" name="bioRxiv">
        <title>Hybrid origin of Populus tomentosa Carr. identified through genome sequencing and phylogenomic analysis.</title>
        <authorList>
            <person name="An X."/>
            <person name="Gao K."/>
            <person name="Chen Z."/>
            <person name="Li J."/>
            <person name="Yang X."/>
            <person name="Yang X."/>
            <person name="Zhou J."/>
            <person name="Guo T."/>
            <person name="Zhao T."/>
            <person name="Huang S."/>
            <person name="Miao D."/>
            <person name="Khan W.U."/>
            <person name="Rao P."/>
            <person name="Ye M."/>
            <person name="Lei B."/>
            <person name="Liao W."/>
            <person name="Wang J."/>
            <person name="Ji L."/>
            <person name="Li Y."/>
            <person name="Guo B."/>
            <person name="Mustafa N.S."/>
            <person name="Li S."/>
            <person name="Yun Q."/>
            <person name="Keller S.R."/>
            <person name="Mao J."/>
            <person name="Zhang R."/>
            <person name="Strauss S.H."/>
        </authorList>
    </citation>
    <scope>NUCLEOTIDE SEQUENCE</scope>
    <source>
        <strain evidence="12">GM15</strain>
        <tissue evidence="12">Leaf</tissue>
    </source>
</reference>
<keyword evidence="6" id="KW-0325">Glycoprotein</keyword>
<evidence type="ECO:0000256" key="4">
    <source>
        <dbReference type="ARBA" id="ARBA00022801"/>
    </source>
</evidence>
<dbReference type="EC" id="3.1.1.11" evidence="3 10"/>
<dbReference type="InterPro" id="IPR033131">
    <property type="entry name" value="Pectinesterase_Asp_AS"/>
</dbReference>
<protein>
    <recommendedName>
        <fullName evidence="3 10">Pectinesterase</fullName>
        <ecNumber evidence="3 10">3.1.1.11</ecNumber>
    </recommendedName>
</protein>
<feature type="signal peptide" evidence="10">
    <location>
        <begin position="1"/>
        <end position="36"/>
    </location>
</feature>
<keyword evidence="10" id="KW-0732">Signal</keyword>
<dbReference type="EMBL" id="JAAWWB010000016">
    <property type="protein sequence ID" value="KAG6764063.1"/>
    <property type="molecule type" value="Genomic_DNA"/>
</dbReference>
<sequence>MGVWSLPPIMSLKPAHVASFATILVLAVSFSGHVDGLTAQTVIDSPLLTQKIGTNRTIKVDINGDGDFTSVQEAINAVPKNNSQWIIIHLRKGVYREKVHVPKNKPYIFMRGNGKGRTAIVWSQSSANNKASATFTVEAPNFIAFGISFKPSMDLSLLMQNEAPTGMAFTSQNQSVAAFVGSDMAAFYHCGFYSTHNTLFDYKGRHYYDDCYIQGSIDFIFGRGRSIFHLQSCEVFVIADMRVDILGSITAHNRETEDDSGFVFIKGKFYGIGNVYLGRAKGAYSRVVFAKAYLSKTIAPQGWTNWSYAGKTENLYQAEYKCHGPGADPENRAPWSKQLTEEEAKSFMSIDFIDGKEWLPVWQN</sequence>
<dbReference type="GO" id="GO:0042545">
    <property type="term" value="P:cell wall modification"/>
    <property type="evidence" value="ECO:0007669"/>
    <property type="project" value="UniProtKB-UniRule"/>
</dbReference>